<protein>
    <submittedName>
        <fullName evidence="4">Major facilitator superfamily domain-containing protein 12</fullName>
    </submittedName>
</protein>
<accession>A0A9Q0S573</accession>
<feature type="transmembrane region" description="Helical" evidence="3">
    <location>
        <begin position="427"/>
        <end position="452"/>
    </location>
</feature>
<feature type="transmembrane region" description="Helical" evidence="3">
    <location>
        <begin position="503"/>
        <end position="521"/>
    </location>
</feature>
<feature type="transmembrane region" description="Helical" evidence="3">
    <location>
        <begin position="135"/>
        <end position="154"/>
    </location>
</feature>
<dbReference type="AlphaFoldDB" id="A0A9Q0S573"/>
<dbReference type="GO" id="GO:0005886">
    <property type="term" value="C:plasma membrane"/>
    <property type="evidence" value="ECO:0007669"/>
    <property type="project" value="TreeGrafter"/>
</dbReference>
<dbReference type="Proteomes" id="UP001151699">
    <property type="component" value="Chromosome B"/>
</dbReference>
<keyword evidence="3" id="KW-0812">Transmembrane</keyword>
<proteinExistence type="inferred from homology"/>
<feature type="transmembrane region" description="Helical" evidence="3">
    <location>
        <begin position="103"/>
        <end position="123"/>
    </location>
</feature>
<evidence type="ECO:0000313" key="4">
    <source>
        <dbReference type="EMBL" id="KAJ6644383.1"/>
    </source>
</evidence>
<feature type="transmembrane region" description="Helical" evidence="3">
    <location>
        <begin position="74"/>
        <end position="97"/>
    </location>
</feature>
<feature type="transmembrane region" description="Helical" evidence="3">
    <location>
        <begin position="166"/>
        <end position="187"/>
    </location>
</feature>
<name>A0A9Q0S573_9DIPT</name>
<organism evidence="4 5">
    <name type="scientific">Pseudolycoriella hygida</name>
    <dbReference type="NCBI Taxonomy" id="35572"/>
    <lineage>
        <taxon>Eukaryota</taxon>
        <taxon>Metazoa</taxon>
        <taxon>Ecdysozoa</taxon>
        <taxon>Arthropoda</taxon>
        <taxon>Hexapoda</taxon>
        <taxon>Insecta</taxon>
        <taxon>Pterygota</taxon>
        <taxon>Neoptera</taxon>
        <taxon>Endopterygota</taxon>
        <taxon>Diptera</taxon>
        <taxon>Nematocera</taxon>
        <taxon>Sciaroidea</taxon>
        <taxon>Sciaridae</taxon>
        <taxon>Pseudolycoriella</taxon>
    </lineage>
</organism>
<comment type="caution">
    <text evidence="4">The sequence shown here is derived from an EMBL/GenBank/DDBJ whole genome shotgun (WGS) entry which is preliminary data.</text>
</comment>
<dbReference type="Pfam" id="PF07690">
    <property type="entry name" value="MFS_1"/>
    <property type="match status" value="1"/>
</dbReference>
<dbReference type="OrthoDB" id="1730117at2759"/>
<feature type="transmembrane region" description="Helical" evidence="3">
    <location>
        <begin position="402"/>
        <end position="421"/>
    </location>
</feature>
<evidence type="ECO:0000256" key="3">
    <source>
        <dbReference type="SAM" id="Phobius"/>
    </source>
</evidence>
<dbReference type="PANTHER" id="PTHR11328">
    <property type="entry name" value="MAJOR FACILITATOR SUPERFAMILY DOMAIN-CONTAINING PROTEIN"/>
    <property type="match status" value="1"/>
</dbReference>
<feature type="transmembrane region" description="Helical" evidence="3">
    <location>
        <begin position="464"/>
        <end position="483"/>
    </location>
</feature>
<dbReference type="Gene3D" id="1.20.1250.20">
    <property type="entry name" value="MFS general substrate transporter like domains"/>
    <property type="match status" value="2"/>
</dbReference>
<feature type="compositionally biased region" description="Polar residues" evidence="2">
    <location>
        <begin position="13"/>
        <end position="24"/>
    </location>
</feature>
<gene>
    <name evidence="4" type="primary">Mfsd12</name>
    <name evidence="4" type="ORF">Bhyg_09352</name>
</gene>
<dbReference type="InterPro" id="IPR036259">
    <property type="entry name" value="MFS_trans_sf"/>
</dbReference>
<evidence type="ECO:0000256" key="1">
    <source>
        <dbReference type="ARBA" id="ARBA00008335"/>
    </source>
</evidence>
<feature type="transmembrane region" description="Helical" evidence="3">
    <location>
        <begin position="323"/>
        <end position="344"/>
    </location>
</feature>
<feature type="transmembrane region" description="Helical" evidence="3">
    <location>
        <begin position="207"/>
        <end position="225"/>
    </location>
</feature>
<feature type="region of interest" description="Disordered" evidence="2">
    <location>
        <begin position="283"/>
        <end position="308"/>
    </location>
</feature>
<keyword evidence="3" id="KW-1133">Transmembrane helix</keyword>
<dbReference type="EMBL" id="WJQU01000002">
    <property type="protein sequence ID" value="KAJ6644383.1"/>
    <property type="molecule type" value="Genomic_DNA"/>
</dbReference>
<keyword evidence="3" id="KW-0472">Membrane</keyword>
<feature type="region of interest" description="Disordered" evidence="2">
    <location>
        <begin position="1"/>
        <end position="31"/>
    </location>
</feature>
<dbReference type="GO" id="GO:0015293">
    <property type="term" value="F:symporter activity"/>
    <property type="evidence" value="ECO:0007669"/>
    <property type="project" value="InterPro"/>
</dbReference>
<dbReference type="InterPro" id="IPR011701">
    <property type="entry name" value="MFS"/>
</dbReference>
<evidence type="ECO:0000313" key="5">
    <source>
        <dbReference type="Proteomes" id="UP001151699"/>
    </source>
</evidence>
<evidence type="ECO:0000256" key="2">
    <source>
        <dbReference type="SAM" id="MobiDB-lite"/>
    </source>
</evidence>
<sequence>MSADKPLLKSNKKQNYGATSSSKASAAEDVSDINSIDNLPETVSTSPNNGSLPPDQMKSTLSFTQKIGFGLGHIYNDLCAGVWFSYTLLFMQGALLIPSAEAGALVMVGQVGDALATPIIGVLADKFGTKRKWHIAGTGLVFLTFPLIFSICPWCKTAPFWWTPTYFATVILLFQVGWATVQITHLAMIPELSRTPKDRSDLTAMRYSASVTSNVIVFIVTWLVLKSRAHSSTNIGPADAYRFRDVSLILTLVGISMTVCFHFSLSVSGYSLLRQQALDRNQRHRRLSDTRDLIDRPNGSADAASSPRQQKNFLKSPLLYQNAFLYVFARLFMTTALIYIPLWLDERTGANESKSDFGIGGETAADKSVEHIATVPLVSFLSSFLASMAMKSSHRIGHQVSYLVGSIVGISACVWVALAAPPTASSIRLYAIAILFGSGSSVTMISSLCITADMIGRHADQSGFIYSAVTFADKLITGVVVVVIETLKCDTRSECPEYYKNVLAYACGTASILGLFILLTLQCTKRTTPRQVVAT</sequence>
<dbReference type="PANTHER" id="PTHR11328:SF49">
    <property type="entry name" value="MAJOR FACILITATOR SUPERFAMILY DOMAIN-CONTAINING PROTEIN 12-LIKE PROTEIN"/>
    <property type="match status" value="1"/>
</dbReference>
<feature type="transmembrane region" description="Helical" evidence="3">
    <location>
        <begin position="248"/>
        <end position="273"/>
    </location>
</feature>
<comment type="similarity">
    <text evidence="1">Belongs to the major facilitator superfamily.</text>
</comment>
<dbReference type="InterPro" id="IPR039672">
    <property type="entry name" value="MFS_2"/>
</dbReference>
<reference evidence="4" key="1">
    <citation type="submission" date="2022-07" db="EMBL/GenBank/DDBJ databases">
        <authorList>
            <person name="Trinca V."/>
            <person name="Uliana J.V.C."/>
            <person name="Torres T.T."/>
            <person name="Ward R.J."/>
            <person name="Monesi N."/>
        </authorList>
    </citation>
    <scope>NUCLEOTIDE SEQUENCE</scope>
    <source>
        <strain evidence="4">HSMRA1968</strain>
        <tissue evidence="4">Whole embryos</tissue>
    </source>
</reference>
<dbReference type="GO" id="GO:0008643">
    <property type="term" value="P:carbohydrate transport"/>
    <property type="evidence" value="ECO:0007669"/>
    <property type="project" value="InterPro"/>
</dbReference>
<keyword evidence="5" id="KW-1185">Reference proteome</keyword>
<dbReference type="SUPFAM" id="SSF103473">
    <property type="entry name" value="MFS general substrate transporter"/>
    <property type="match status" value="1"/>
</dbReference>